<gene>
    <name evidence="5" type="ORF">ThimaDRAFT_1728</name>
</gene>
<dbReference type="Proteomes" id="UP000005459">
    <property type="component" value="Unassembled WGS sequence"/>
</dbReference>
<dbReference type="Gene3D" id="1.10.10.60">
    <property type="entry name" value="Homeodomain-like"/>
    <property type="match status" value="1"/>
</dbReference>
<keyword evidence="1" id="KW-0805">Transcription regulation</keyword>
<accession>F9U9X6</accession>
<dbReference type="PROSITE" id="PS01124">
    <property type="entry name" value="HTH_ARAC_FAMILY_2"/>
    <property type="match status" value="1"/>
</dbReference>
<keyword evidence="6" id="KW-1185">Reference proteome</keyword>
<dbReference type="InterPro" id="IPR018060">
    <property type="entry name" value="HTH_AraC"/>
</dbReference>
<feature type="domain" description="HTH araC/xylS-type" evidence="4">
    <location>
        <begin position="232"/>
        <end position="333"/>
    </location>
</feature>
<dbReference type="Pfam" id="PF12833">
    <property type="entry name" value="HTH_18"/>
    <property type="match status" value="1"/>
</dbReference>
<dbReference type="InterPro" id="IPR018062">
    <property type="entry name" value="HTH_AraC-typ_CS"/>
</dbReference>
<name>F9U9X6_9GAMM</name>
<dbReference type="RefSeq" id="WP_007192604.1">
    <property type="nucleotide sequence ID" value="NZ_AFWV01000005.1"/>
</dbReference>
<dbReference type="eggNOG" id="COG4977">
    <property type="taxonomic scope" value="Bacteria"/>
</dbReference>
<reference evidence="5 6" key="1">
    <citation type="submission" date="2011-06" db="EMBL/GenBank/DDBJ databases">
        <title>The draft genome of Thiocapsa marina 5811.</title>
        <authorList>
            <consortium name="US DOE Joint Genome Institute (JGI-PGF)"/>
            <person name="Lucas S."/>
            <person name="Han J."/>
            <person name="Cheng J.-F."/>
            <person name="Goodwin L."/>
            <person name="Pitluck S."/>
            <person name="Peters L."/>
            <person name="Land M.L."/>
            <person name="Hauser L."/>
            <person name="Vogl K."/>
            <person name="Liu Z."/>
            <person name="Imhoff J."/>
            <person name="Thiel V."/>
            <person name="Frigaard N.-U."/>
            <person name="Bryant D."/>
            <person name="Woyke T.J."/>
        </authorList>
    </citation>
    <scope>NUCLEOTIDE SEQUENCE [LARGE SCALE GENOMIC DNA]</scope>
    <source>
        <strain evidence="5 6">5811</strain>
    </source>
</reference>
<dbReference type="GO" id="GO:0003700">
    <property type="term" value="F:DNA-binding transcription factor activity"/>
    <property type="evidence" value="ECO:0007669"/>
    <property type="project" value="InterPro"/>
</dbReference>
<dbReference type="AlphaFoldDB" id="F9U9X6"/>
<sequence length="360" mass="39005">MGAVLSGTASAGIDLKDRRGTPLALAGIQDSDDPCCWERSAQPWEVIGTPIGSGPFRIRKVFLATPNCILYRESCATRIRVQALSPEGMLACAVPVKLGGQTSYFRRPLHERGLPATLPTGLEAVLDEGQEHLLFLVQRSLLRQHLPPEQVELLEARAAARVLPACAETVRGLGLWMNGLLARVHGSPEMLRYPAAVLALERELVRGFAARVLPTEWRTLPKPKTQRLRGYDRAIEAIRYADLTTLELGGLCAAAGVSARALEYAFRKNLGVSPGVFMRQLRVHALRRALLASAAGESTVTDLAYHLGFTQLGRLAAHYRSVFGEPPSSTLARPFPGDHPPFWTGHSGGGTRAAVGNTFP</sequence>
<dbReference type="PROSITE" id="PS00041">
    <property type="entry name" value="HTH_ARAC_FAMILY_1"/>
    <property type="match status" value="2"/>
</dbReference>
<dbReference type="GO" id="GO:0043565">
    <property type="term" value="F:sequence-specific DNA binding"/>
    <property type="evidence" value="ECO:0007669"/>
    <property type="project" value="InterPro"/>
</dbReference>
<keyword evidence="2" id="KW-0238">DNA-binding</keyword>
<keyword evidence="3" id="KW-0804">Transcription</keyword>
<evidence type="ECO:0000313" key="6">
    <source>
        <dbReference type="Proteomes" id="UP000005459"/>
    </source>
</evidence>
<evidence type="ECO:0000256" key="2">
    <source>
        <dbReference type="ARBA" id="ARBA00023125"/>
    </source>
</evidence>
<evidence type="ECO:0000256" key="3">
    <source>
        <dbReference type="ARBA" id="ARBA00023163"/>
    </source>
</evidence>
<evidence type="ECO:0000256" key="1">
    <source>
        <dbReference type="ARBA" id="ARBA00023015"/>
    </source>
</evidence>
<evidence type="ECO:0000313" key="5">
    <source>
        <dbReference type="EMBL" id="EGV18924.1"/>
    </source>
</evidence>
<dbReference type="STRING" id="768671.ThimaDRAFT_1728"/>
<evidence type="ECO:0000259" key="4">
    <source>
        <dbReference type="PROSITE" id="PS01124"/>
    </source>
</evidence>
<dbReference type="EMBL" id="AFWV01000005">
    <property type="protein sequence ID" value="EGV18924.1"/>
    <property type="molecule type" value="Genomic_DNA"/>
</dbReference>
<proteinExistence type="predicted"/>
<organism evidence="5 6">
    <name type="scientific">Thiocapsa marina 5811</name>
    <dbReference type="NCBI Taxonomy" id="768671"/>
    <lineage>
        <taxon>Bacteria</taxon>
        <taxon>Pseudomonadati</taxon>
        <taxon>Pseudomonadota</taxon>
        <taxon>Gammaproteobacteria</taxon>
        <taxon>Chromatiales</taxon>
        <taxon>Chromatiaceae</taxon>
        <taxon>Thiocapsa</taxon>
    </lineage>
</organism>
<dbReference type="SMART" id="SM00342">
    <property type="entry name" value="HTH_ARAC"/>
    <property type="match status" value="1"/>
</dbReference>
<dbReference type="PANTHER" id="PTHR46796">
    <property type="entry name" value="HTH-TYPE TRANSCRIPTIONAL ACTIVATOR RHAS-RELATED"/>
    <property type="match status" value="1"/>
</dbReference>
<dbReference type="PANTHER" id="PTHR46796:SF12">
    <property type="entry name" value="HTH-TYPE DNA-BINDING TRANSCRIPTIONAL ACTIVATOR EUTR"/>
    <property type="match status" value="1"/>
</dbReference>
<protein>
    <submittedName>
        <fullName evidence="5">Helix-turn-helix, AraC domain protein</fullName>
    </submittedName>
</protein>
<dbReference type="InterPro" id="IPR050204">
    <property type="entry name" value="AraC_XylS_family_regulators"/>
</dbReference>